<comment type="caution">
    <text evidence="10">The sequence shown here is derived from an EMBL/GenBank/DDBJ whole genome shotgun (WGS) entry which is preliminary data.</text>
</comment>
<dbReference type="GO" id="GO:0006357">
    <property type="term" value="P:regulation of transcription by RNA polymerase II"/>
    <property type="evidence" value="ECO:0007669"/>
    <property type="project" value="InterPro"/>
</dbReference>
<dbReference type="Pfam" id="PF04934">
    <property type="entry name" value="Med6"/>
    <property type="match status" value="1"/>
</dbReference>
<keyword evidence="4 8" id="KW-0805">Transcription regulation</keyword>
<dbReference type="STRING" id="45607.A0A2T0FMJ9"/>
<dbReference type="GO" id="GO:0016592">
    <property type="term" value="C:mediator complex"/>
    <property type="evidence" value="ECO:0007669"/>
    <property type="project" value="InterPro"/>
</dbReference>
<feature type="compositionally biased region" description="Polar residues" evidence="9">
    <location>
        <begin position="184"/>
        <end position="193"/>
    </location>
</feature>
<evidence type="ECO:0000256" key="8">
    <source>
        <dbReference type="RuleBase" id="RU364143"/>
    </source>
</evidence>
<name>A0A2T0FMJ9_9ASCO</name>
<dbReference type="GO" id="GO:0003712">
    <property type="term" value="F:transcription coregulator activity"/>
    <property type="evidence" value="ECO:0007669"/>
    <property type="project" value="InterPro"/>
</dbReference>
<dbReference type="EMBL" id="NDIQ01000022">
    <property type="protein sequence ID" value="PRT56218.1"/>
    <property type="molecule type" value="Genomic_DNA"/>
</dbReference>
<dbReference type="PANTHER" id="PTHR13104">
    <property type="entry name" value="MED-6-RELATED"/>
    <property type="match status" value="1"/>
</dbReference>
<evidence type="ECO:0000256" key="3">
    <source>
        <dbReference type="ARBA" id="ARBA00020634"/>
    </source>
</evidence>
<evidence type="ECO:0000256" key="9">
    <source>
        <dbReference type="SAM" id="MobiDB-lite"/>
    </source>
</evidence>
<dbReference type="InterPro" id="IPR007018">
    <property type="entry name" value="Mediator_Med6"/>
</dbReference>
<protein>
    <recommendedName>
        <fullName evidence="3 8">Mediator of RNA polymerase II transcription subunit 6</fullName>
    </recommendedName>
    <alternativeName>
        <fullName evidence="7 8">Mediator complex subunit 6</fullName>
    </alternativeName>
</protein>
<comment type="subcellular location">
    <subcellularLocation>
        <location evidence="1 8">Nucleus</location>
    </subcellularLocation>
</comment>
<keyword evidence="11" id="KW-1185">Reference proteome</keyword>
<sequence length="193" mass="22310">MPEPAIELDELQWRAPEWTQMYGLRTDNVLEYFALSPFYDRSSNNQVLKMQSSYNEQLQNRADLQKELKNMKGLEFVLAVAQEPDVWIIRRQMRYSPTEAEIVATYFVVGENIYQAPSIYSVVVSRLLSTTKYLNEALDVARSLPRFTPTGYTYEEKPAPAEGQDQDEEEHSEDEQDALGIEQALNTSLAMRR</sequence>
<dbReference type="Gene3D" id="3.10.450.580">
    <property type="entry name" value="Mediator complex, subunit Med6"/>
    <property type="match status" value="1"/>
</dbReference>
<comment type="function">
    <text evidence="8">Component of the Mediator complex, a coactivator involved in the regulated transcription of nearly all RNA polymerase II-dependent genes. Mediator functions as a bridge to convey information from gene-specific regulatory proteins to the basal RNA polymerase II transcription machinery. Mediator is recruited to promoters by direct interactions with regulatory proteins and serves as a scaffold for the assembly of a functional preinitiation complex with RNA polymerase II and the general transcription factors.</text>
</comment>
<comment type="subunit">
    <text evidence="8">Component of the Mediator complex.</text>
</comment>
<keyword evidence="5 8" id="KW-0804">Transcription</keyword>
<evidence type="ECO:0000256" key="4">
    <source>
        <dbReference type="ARBA" id="ARBA00023015"/>
    </source>
</evidence>
<evidence type="ECO:0000256" key="6">
    <source>
        <dbReference type="ARBA" id="ARBA00023242"/>
    </source>
</evidence>
<feature type="compositionally biased region" description="Acidic residues" evidence="9">
    <location>
        <begin position="164"/>
        <end position="177"/>
    </location>
</feature>
<evidence type="ECO:0000256" key="2">
    <source>
        <dbReference type="ARBA" id="ARBA00007526"/>
    </source>
</evidence>
<organism evidence="10 11">
    <name type="scientific">Wickerhamiella sorbophila</name>
    <dbReference type="NCBI Taxonomy" id="45607"/>
    <lineage>
        <taxon>Eukaryota</taxon>
        <taxon>Fungi</taxon>
        <taxon>Dikarya</taxon>
        <taxon>Ascomycota</taxon>
        <taxon>Saccharomycotina</taxon>
        <taxon>Dipodascomycetes</taxon>
        <taxon>Dipodascales</taxon>
        <taxon>Trichomonascaceae</taxon>
        <taxon>Wickerhamiella</taxon>
    </lineage>
</organism>
<dbReference type="OrthoDB" id="344220at2759"/>
<keyword evidence="8" id="KW-0010">Activator</keyword>
<evidence type="ECO:0000256" key="7">
    <source>
        <dbReference type="ARBA" id="ARBA00031259"/>
    </source>
</evidence>
<proteinExistence type="inferred from homology"/>
<dbReference type="InterPro" id="IPR038566">
    <property type="entry name" value="Mediator_Med6_sf"/>
</dbReference>
<evidence type="ECO:0000313" key="10">
    <source>
        <dbReference type="EMBL" id="PRT56218.1"/>
    </source>
</evidence>
<gene>
    <name evidence="8" type="primary">MED6</name>
    <name evidence="10" type="ORF">B9G98_03838</name>
</gene>
<evidence type="ECO:0000256" key="5">
    <source>
        <dbReference type="ARBA" id="ARBA00023163"/>
    </source>
</evidence>
<accession>A0A2T0FMJ9</accession>
<dbReference type="AlphaFoldDB" id="A0A2T0FMJ9"/>
<evidence type="ECO:0000313" key="11">
    <source>
        <dbReference type="Proteomes" id="UP000238350"/>
    </source>
</evidence>
<feature type="region of interest" description="Disordered" evidence="9">
    <location>
        <begin position="149"/>
        <end position="193"/>
    </location>
</feature>
<dbReference type="Proteomes" id="UP000238350">
    <property type="component" value="Unassembled WGS sequence"/>
</dbReference>
<evidence type="ECO:0000256" key="1">
    <source>
        <dbReference type="ARBA" id="ARBA00004123"/>
    </source>
</evidence>
<reference evidence="10 11" key="1">
    <citation type="submission" date="2017-04" db="EMBL/GenBank/DDBJ databases">
        <title>Genome sequencing of [Candida] sorbophila.</title>
        <authorList>
            <person name="Ahn J.O."/>
        </authorList>
    </citation>
    <scope>NUCLEOTIDE SEQUENCE [LARGE SCALE GENOMIC DNA]</scope>
    <source>
        <strain evidence="10 11">DS02</strain>
    </source>
</reference>
<keyword evidence="6 8" id="KW-0539">Nucleus</keyword>
<comment type="similarity">
    <text evidence="2 8">Belongs to the Mediator complex subunit 6 family.</text>
</comment>